<reference evidence="1 2" key="1">
    <citation type="submission" date="2024-03" db="EMBL/GenBank/DDBJ databases">
        <title>Natural products discovery in diverse microorganisms through a two-stage MS feature dereplication strategy.</title>
        <authorList>
            <person name="Zhang R."/>
        </authorList>
    </citation>
    <scope>NUCLEOTIDE SEQUENCE [LARGE SCALE GENOMIC DNA]</scope>
    <source>
        <strain evidence="1 2">18930</strain>
    </source>
</reference>
<accession>A0ABZ2PLY5</accession>
<protein>
    <recommendedName>
        <fullName evidence="3">MmcQ/YjbR family DNA-binding protein</fullName>
    </recommendedName>
</protein>
<dbReference type="EMBL" id="CP147846">
    <property type="protein sequence ID" value="WXG70187.1"/>
    <property type="molecule type" value="Genomic_DNA"/>
</dbReference>
<proteinExistence type="predicted"/>
<name>A0ABZ2PLY5_9NOCA</name>
<dbReference type="RefSeq" id="WP_338891422.1">
    <property type="nucleotide sequence ID" value="NZ_CP147846.1"/>
</dbReference>
<dbReference type="Proteomes" id="UP001432000">
    <property type="component" value="Chromosome"/>
</dbReference>
<gene>
    <name evidence="1" type="ORF">WDS16_06610</name>
</gene>
<evidence type="ECO:0008006" key="3">
    <source>
        <dbReference type="Google" id="ProtNLM"/>
    </source>
</evidence>
<evidence type="ECO:0000313" key="2">
    <source>
        <dbReference type="Proteomes" id="UP001432000"/>
    </source>
</evidence>
<organism evidence="1 2">
    <name type="scientific">Rhodococcus sovatensis</name>
    <dbReference type="NCBI Taxonomy" id="1805840"/>
    <lineage>
        <taxon>Bacteria</taxon>
        <taxon>Bacillati</taxon>
        <taxon>Actinomycetota</taxon>
        <taxon>Actinomycetes</taxon>
        <taxon>Mycobacteriales</taxon>
        <taxon>Nocardiaceae</taxon>
        <taxon>Rhodococcus</taxon>
    </lineage>
</organism>
<sequence length="129" mass="13930">MATLDDVELLVSELPDVSTGTSYGNRAWSVGGKVFAWERPFSKADIKRFGDESPPSGPILGIRTEDLGDKEAILSAHAKSCFTISHFDGFSAVLVQVEAADIEELRELLTDGWLVYAPAAVAKAFLGDR</sequence>
<keyword evidence="2" id="KW-1185">Reference proteome</keyword>
<evidence type="ECO:0000313" key="1">
    <source>
        <dbReference type="EMBL" id="WXG70187.1"/>
    </source>
</evidence>